<reference evidence="2 3" key="1">
    <citation type="submission" date="2017-04" db="EMBL/GenBank/DDBJ databases">
        <authorList>
            <person name="Afonso C.L."/>
            <person name="Miller P.J."/>
            <person name="Scott M.A."/>
            <person name="Spackman E."/>
            <person name="Goraichik I."/>
            <person name="Dimitrov K.M."/>
            <person name="Suarez D.L."/>
            <person name="Swayne D.E."/>
        </authorList>
    </citation>
    <scope>NUCLEOTIDE SEQUENCE [LARGE SCALE GENOMIC DNA]</scope>
    <source>
        <strain evidence="2 3">DSM 22418</strain>
    </source>
</reference>
<sequence>MEPIQVTPYLAQRDLTGGHVTIRLTSANFESVAFRDGTVVLPFYNCFFERLTIVNEEEIEFKQISIAFFSCILPNIEIENITTKNITVGFYGSLVSGKIEHKNLIALDFNNCLTLSSMFVINVPKVQISYTRENFETNHWSILLTGFLQMNVHEIVNKPIRYHVYNPKVFHLSSNFDYQEEQFKPEVTIAYEPGTDHIETKIKGTSLEAFSISGSPNGNVSVENTRINSWYIYNFSPDGNVSFYSIEPIILSDKENKIGIHNSKLDGVEFDNVSFDSYPIISFYRTKFSKAIFTSCDFPEDYKTFSKFVEIENVHYPDRKPKNYDKAQYEIFLQLKKAVEERGNYYESQKFQAMAHDALRQIKSISWSDRLILKINSWSNNHALSVKRPFVGFIIFSIILYILYLGSIGRIFNSEDFDPTLIGYYFSFIDITHRIDFLVGKEEFTVWTLLIDYLGKLVFGFFIYQFITSFRKYGKRA</sequence>
<dbReference type="STRING" id="561061.SAMN05660862_0008"/>
<feature type="transmembrane region" description="Helical" evidence="1">
    <location>
        <begin position="390"/>
        <end position="412"/>
    </location>
</feature>
<evidence type="ECO:0000256" key="1">
    <source>
        <dbReference type="SAM" id="Phobius"/>
    </source>
</evidence>
<proteinExistence type="predicted"/>
<accession>A0A1X7LEF9</accession>
<dbReference type="EMBL" id="FXAU01000010">
    <property type="protein sequence ID" value="SMG51642.1"/>
    <property type="molecule type" value="Genomic_DNA"/>
</dbReference>
<feature type="transmembrane region" description="Helical" evidence="1">
    <location>
        <begin position="444"/>
        <end position="467"/>
    </location>
</feature>
<gene>
    <name evidence="2" type="ORF">SAMN05660862_0008</name>
</gene>
<dbReference type="OrthoDB" id="965965at2"/>
<keyword evidence="3" id="KW-1185">Reference proteome</keyword>
<keyword evidence="1" id="KW-0472">Membrane</keyword>
<keyword evidence="1" id="KW-0812">Transmembrane</keyword>
<name>A0A1X7LEF9_9SPHI</name>
<organism evidence="2 3">
    <name type="scientific">Sphingobacterium psychroaquaticum</name>
    <dbReference type="NCBI Taxonomy" id="561061"/>
    <lineage>
        <taxon>Bacteria</taxon>
        <taxon>Pseudomonadati</taxon>
        <taxon>Bacteroidota</taxon>
        <taxon>Sphingobacteriia</taxon>
        <taxon>Sphingobacteriales</taxon>
        <taxon>Sphingobacteriaceae</taxon>
        <taxon>Sphingobacterium</taxon>
    </lineage>
</organism>
<dbReference type="RefSeq" id="WP_085474552.1">
    <property type="nucleotide sequence ID" value="NZ_FXAU01000010.1"/>
</dbReference>
<evidence type="ECO:0000313" key="2">
    <source>
        <dbReference type="EMBL" id="SMG51642.1"/>
    </source>
</evidence>
<keyword evidence="1" id="KW-1133">Transmembrane helix</keyword>
<dbReference type="Proteomes" id="UP000192980">
    <property type="component" value="Unassembled WGS sequence"/>
</dbReference>
<dbReference type="AlphaFoldDB" id="A0A1X7LEF9"/>
<evidence type="ECO:0000313" key="3">
    <source>
        <dbReference type="Proteomes" id="UP000192980"/>
    </source>
</evidence>
<protein>
    <submittedName>
        <fullName evidence="2">Uncharacterized protein</fullName>
    </submittedName>
</protein>